<evidence type="ECO:0000256" key="7">
    <source>
        <dbReference type="ARBA" id="ARBA00023157"/>
    </source>
</evidence>
<dbReference type="OrthoDB" id="16414at10239"/>
<evidence type="ECO:0000256" key="5">
    <source>
        <dbReference type="ARBA" id="ARBA00022729"/>
    </source>
</evidence>
<proteinExistence type="inferred from homology"/>
<dbReference type="InterPro" id="IPR020443">
    <property type="entry name" value="IL-10/19/20/24/26"/>
</dbReference>
<reference evidence="10" key="1">
    <citation type="journal article" date="2018" name="Virology">
        <title>Isolation, characterization and prevalence of a novel Gammaherpesvirus in Eptesicus fuscus, the North American big brown bat.</title>
        <authorList>
            <person name="Subudhi S."/>
            <person name="Rapin N."/>
            <person name="Dorville N."/>
            <person name="Hill J.E."/>
            <person name="Town J."/>
            <person name="Willis C.K."/>
            <person name="Bollinger T.K."/>
            <person name="Misra V."/>
        </authorList>
    </citation>
    <scope>NUCLEOTIDE SEQUENCE</scope>
</reference>
<dbReference type="SUPFAM" id="SSF47266">
    <property type="entry name" value="4-helical cytokines"/>
    <property type="match status" value="1"/>
</dbReference>
<dbReference type="InterPro" id="IPR009079">
    <property type="entry name" value="4_helix_cytokine-like_core"/>
</dbReference>
<keyword evidence="7" id="KW-1015">Disulfide bond</keyword>
<dbReference type="PANTHER" id="PTHR48482:SF5">
    <property type="entry name" value="INTERLEUKIN-10"/>
    <property type="match status" value="1"/>
</dbReference>
<organism evidence="10">
    <name type="scientific">vespertilionid gammaherpesvirus 3</name>
    <dbReference type="NCBI Taxonomy" id="2846598"/>
    <lineage>
        <taxon>Viruses</taxon>
        <taxon>Duplodnaviria</taxon>
        <taxon>Heunggongvirae</taxon>
        <taxon>Peploviricota</taxon>
        <taxon>Herviviricetes</taxon>
        <taxon>Herpesvirales</taxon>
        <taxon>Orthoherpesviridae</taxon>
        <taxon>Gammaherpesvirinae</taxon>
        <taxon>Patagivirus</taxon>
        <taxon>Patagivirus vespertilionidgamma3</taxon>
    </lineage>
</organism>
<dbReference type="PROSITE" id="PS51257">
    <property type="entry name" value="PROKAR_LIPOPROTEIN"/>
    <property type="match status" value="1"/>
</dbReference>
<dbReference type="SMART" id="SM00188">
    <property type="entry name" value="IL10"/>
    <property type="match status" value="1"/>
</dbReference>
<comment type="similarity">
    <text evidence="2 9">Belongs to the IL-10 family.</text>
</comment>
<dbReference type="GO" id="GO:0005615">
    <property type="term" value="C:extracellular space"/>
    <property type="evidence" value="ECO:0007669"/>
    <property type="project" value="UniProtKB-UniRule"/>
</dbReference>
<keyword evidence="9" id="KW-0945">Host-virus interaction</keyword>
<keyword evidence="3 9" id="KW-0202">Cytokine</keyword>
<keyword evidence="11" id="KW-1185">Reference proteome</keyword>
<keyword evidence="8 9" id="KW-0899">Viral immunoevasion</keyword>
<evidence type="ECO:0000256" key="4">
    <source>
        <dbReference type="ARBA" id="ARBA00022525"/>
    </source>
</evidence>
<accession>A0A2D1AF31</accession>
<evidence type="ECO:0000256" key="6">
    <source>
        <dbReference type="ARBA" id="ARBA00022938"/>
    </source>
</evidence>
<dbReference type="Gene3D" id="1.20.1250.10">
    <property type="match status" value="1"/>
</dbReference>
<dbReference type="GO" id="GO:0006955">
    <property type="term" value="P:immune response"/>
    <property type="evidence" value="ECO:0007669"/>
    <property type="project" value="InterPro"/>
</dbReference>
<dbReference type="GO" id="GO:0052031">
    <property type="term" value="P:symbiont-mediated perturbation of host defense response"/>
    <property type="evidence" value="ECO:0007669"/>
    <property type="project" value="UniProtKB-UniRule"/>
</dbReference>
<evidence type="ECO:0000256" key="8">
    <source>
        <dbReference type="ARBA" id="ARBA00023280"/>
    </source>
</evidence>
<evidence type="ECO:0000256" key="2">
    <source>
        <dbReference type="ARBA" id="ARBA00008813"/>
    </source>
</evidence>
<dbReference type="PRINTS" id="PR01294">
    <property type="entry name" value="INTRLEUKIN10"/>
</dbReference>
<evidence type="ECO:0000313" key="11">
    <source>
        <dbReference type="Proteomes" id="UP000290797"/>
    </source>
</evidence>
<evidence type="ECO:0000256" key="3">
    <source>
        <dbReference type="ARBA" id="ARBA00022514"/>
    </source>
</evidence>
<keyword evidence="5" id="KW-0732">Signal</keyword>
<name>A0A2D1AF31_9GAMA</name>
<evidence type="ECO:0000313" key="10">
    <source>
        <dbReference type="EMBL" id="ATA58302.1"/>
    </source>
</evidence>
<keyword evidence="4 9" id="KW-0964">Secreted</keyword>
<protein>
    <recommendedName>
        <fullName evidence="9">Viral interleukin-10 homolog</fullName>
    </recommendedName>
</protein>
<dbReference type="PANTHER" id="PTHR48482">
    <property type="entry name" value="INTERLEUKIN-19-RELATED"/>
    <property type="match status" value="1"/>
</dbReference>
<sequence length="197" mass="21468">MARRLTVASCGSVSLLAAFAAVLLIGCQLESGEALPLGSRSADSRSVDGQRVPAPQNNYPGLLRDLRLGYEGFKQKVTDSHPDETLLGSSRLAGDLKGPLRCQALSEMIQFLLQVVLPDAENSRQDLRSQFSTLGDRITGLRQQLRRDPTVFPCESRSDGVSDLRSAYTRLGSTGAEKVLSEFDIFINYIEAYVTSV</sequence>
<comment type="subcellular location">
    <subcellularLocation>
        <location evidence="1 9">Secreted</location>
    </subcellularLocation>
</comment>
<evidence type="ECO:0000256" key="1">
    <source>
        <dbReference type="ARBA" id="ARBA00004613"/>
    </source>
</evidence>
<dbReference type="InterPro" id="IPR000098">
    <property type="entry name" value="IL-10"/>
</dbReference>
<dbReference type="Pfam" id="PF00726">
    <property type="entry name" value="IL10"/>
    <property type="match status" value="1"/>
</dbReference>
<dbReference type="Proteomes" id="UP000290797">
    <property type="component" value="Segment"/>
</dbReference>
<evidence type="ECO:0000256" key="9">
    <source>
        <dbReference type="RuleBase" id="RU368043"/>
    </source>
</evidence>
<comment type="function">
    <text evidence="9">Functional viral cytokine homolog that plays a role in regulating host immune response.</text>
</comment>
<keyword evidence="6 9" id="KW-1125">Evasion of host immunity by viral interleukin-like protein</keyword>
<dbReference type="GO" id="GO:0005125">
    <property type="term" value="F:cytokine activity"/>
    <property type="evidence" value="ECO:0007669"/>
    <property type="project" value="UniProtKB-UniRule"/>
</dbReference>
<dbReference type="EMBL" id="MF385016">
    <property type="protein sequence ID" value="ATA58302.1"/>
    <property type="molecule type" value="Genomic_DNA"/>
</dbReference>